<dbReference type="KEGG" id="kma:B9H00_03735"/>
<dbReference type="Pfam" id="PF00563">
    <property type="entry name" value="EAL"/>
    <property type="match status" value="1"/>
</dbReference>
<dbReference type="InterPro" id="IPR050706">
    <property type="entry name" value="Cyclic-di-GMP_PDE-like"/>
</dbReference>
<sequence>MRRTVQALCHDIRYLADELAAGATTPDDKRLSHLSTCCDNLIDLLKPPVTLEAVRPTSDNMQLSRYERMLLCEHDVIWHWQAENDVLTLSSRWETLYHDDVDPSSLTQWCQRLHPEDRERVRQHCQQAVTTSALSRIECRLLDGRGEWRFVRLRTVGHEQKGTLGLTGVLSDITHERYRDPVTGLGNSDLLDQLLEDALGEAPGARHALVKVTMVNATLLSESEHFHNTRELEIRIAALLNELLPASQLIALPGFSYALVTDFQDQQAMARFLEPLQQMLGMPLETPTGRVWLSYVVGVVPFEAGHFESVESLRKQARLTINNASSAGVGGIHYYSDELQARATRASRGEQLIRAALACDGVLCFLQPIVSVREGGRVIAFEALMRLRDGDDIAMPGAFIEAAESTGLIHQLSQHLIDKALHILVDPAFTQRFGRDFVININLSRHQLKDAMLVDDMMRLIEKHGADPRRVNLEITESAVLAEPAIALRNLIRLREHGISIALDDFGSGYSSLSQLCELPLDCIKIDRRFVMDLEREPRKRHVMTSVIDLCRRLDFRVVIEGVEESATLKTVCDMGAEQIQGFIYARPMPPQDVLGQLNATLLPVSLHPVSVQAT</sequence>
<dbReference type="OrthoDB" id="9805474at2"/>
<evidence type="ECO:0000313" key="1">
    <source>
        <dbReference type="EMBL" id="ART62294.1"/>
    </source>
</evidence>
<dbReference type="InterPro" id="IPR035919">
    <property type="entry name" value="EAL_sf"/>
</dbReference>
<dbReference type="Gene3D" id="3.30.70.270">
    <property type="match status" value="1"/>
</dbReference>
<evidence type="ECO:0000313" key="2">
    <source>
        <dbReference type="Proteomes" id="UP000194457"/>
    </source>
</evidence>
<dbReference type="RefSeq" id="WP_086899537.1">
    <property type="nucleotide sequence ID" value="NZ_CP021358.1"/>
</dbReference>
<dbReference type="InterPro" id="IPR043128">
    <property type="entry name" value="Rev_trsase/Diguanyl_cyclase"/>
</dbReference>
<dbReference type="SUPFAM" id="SSF141868">
    <property type="entry name" value="EAL domain-like"/>
    <property type="match status" value="1"/>
</dbReference>
<dbReference type="CDD" id="cd01948">
    <property type="entry name" value="EAL"/>
    <property type="match status" value="1"/>
</dbReference>
<gene>
    <name evidence="1" type="ORF">B9H00_03735</name>
</gene>
<dbReference type="Gene3D" id="3.20.20.450">
    <property type="entry name" value="EAL domain"/>
    <property type="match status" value="1"/>
</dbReference>
<name>A0A240ULC0_9GAMM</name>
<organism evidence="1 2">
    <name type="scientific">Kushneria marisflavi</name>
    <dbReference type="NCBI Taxonomy" id="157779"/>
    <lineage>
        <taxon>Bacteria</taxon>
        <taxon>Pseudomonadati</taxon>
        <taxon>Pseudomonadota</taxon>
        <taxon>Gammaproteobacteria</taxon>
        <taxon>Oceanospirillales</taxon>
        <taxon>Halomonadaceae</taxon>
        <taxon>Kushneria</taxon>
    </lineage>
</organism>
<dbReference type="SUPFAM" id="SSF55785">
    <property type="entry name" value="PYP-like sensor domain (PAS domain)"/>
    <property type="match status" value="1"/>
</dbReference>
<dbReference type="GO" id="GO:0071111">
    <property type="term" value="F:cyclic-guanylate-specific phosphodiesterase activity"/>
    <property type="evidence" value="ECO:0007669"/>
    <property type="project" value="InterPro"/>
</dbReference>
<dbReference type="InterPro" id="IPR013655">
    <property type="entry name" value="PAS_fold_3"/>
</dbReference>
<dbReference type="InterPro" id="IPR035965">
    <property type="entry name" value="PAS-like_dom_sf"/>
</dbReference>
<dbReference type="EMBL" id="CP021358">
    <property type="protein sequence ID" value="ART62294.1"/>
    <property type="molecule type" value="Genomic_DNA"/>
</dbReference>
<dbReference type="PANTHER" id="PTHR33121">
    <property type="entry name" value="CYCLIC DI-GMP PHOSPHODIESTERASE PDEF"/>
    <property type="match status" value="1"/>
</dbReference>
<dbReference type="InterPro" id="IPR001633">
    <property type="entry name" value="EAL_dom"/>
</dbReference>
<proteinExistence type="predicted"/>
<protein>
    <submittedName>
        <fullName evidence="1">Uncharacterized protein</fullName>
    </submittedName>
</protein>
<dbReference type="PROSITE" id="PS50883">
    <property type="entry name" value="EAL"/>
    <property type="match status" value="1"/>
</dbReference>
<keyword evidence="2" id="KW-1185">Reference proteome</keyword>
<accession>A0A240ULC0</accession>
<dbReference type="AlphaFoldDB" id="A0A240ULC0"/>
<dbReference type="Proteomes" id="UP000194457">
    <property type="component" value="Chromosome"/>
</dbReference>
<dbReference type="PANTHER" id="PTHR33121:SF70">
    <property type="entry name" value="SIGNALING PROTEIN YKOW"/>
    <property type="match status" value="1"/>
</dbReference>
<dbReference type="SMART" id="SM00052">
    <property type="entry name" value="EAL"/>
    <property type="match status" value="1"/>
</dbReference>
<dbReference type="Gene3D" id="3.30.450.20">
    <property type="entry name" value="PAS domain"/>
    <property type="match status" value="1"/>
</dbReference>
<dbReference type="Pfam" id="PF08447">
    <property type="entry name" value="PAS_3"/>
    <property type="match status" value="1"/>
</dbReference>
<reference evidence="1 2" key="1">
    <citation type="submission" date="2017-05" db="EMBL/GenBank/DDBJ databases">
        <authorList>
            <person name="Song R."/>
            <person name="Chenine A.L."/>
            <person name="Ruprecht R.M."/>
        </authorList>
    </citation>
    <scope>NUCLEOTIDE SEQUENCE [LARGE SCALE GENOMIC DNA]</scope>
    <source>
        <strain evidence="1">SW32</strain>
    </source>
</reference>